<organism evidence="1">
    <name type="scientific">marine sediment metagenome</name>
    <dbReference type="NCBI Taxonomy" id="412755"/>
    <lineage>
        <taxon>unclassified sequences</taxon>
        <taxon>metagenomes</taxon>
        <taxon>ecological metagenomes</taxon>
    </lineage>
</organism>
<feature type="non-terminal residue" evidence="1">
    <location>
        <position position="1"/>
    </location>
</feature>
<comment type="caution">
    <text evidence="1">The sequence shown here is derived from an EMBL/GenBank/DDBJ whole genome shotgun (WGS) entry which is preliminary data.</text>
</comment>
<name>X1B151_9ZZZZ</name>
<evidence type="ECO:0000313" key="1">
    <source>
        <dbReference type="EMBL" id="GAG65756.1"/>
    </source>
</evidence>
<reference evidence="1" key="1">
    <citation type="journal article" date="2014" name="Front. Microbiol.">
        <title>High frequency of phylogenetically diverse reductive dehalogenase-homologous genes in deep subseafloor sedimentary metagenomes.</title>
        <authorList>
            <person name="Kawai M."/>
            <person name="Futagami T."/>
            <person name="Toyoda A."/>
            <person name="Takaki Y."/>
            <person name="Nishi S."/>
            <person name="Hori S."/>
            <person name="Arai W."/>
            <person name="Tsubouchi T."/>
            <person name="Morono Y."/>
            <person name="Uchiyama I."/>
            <person name="Ito T."/>
            <person name="Fujiyama A."/>
            <person name="Inagaki F."/>
            <person name="Takami H."/>
        </authorList>
    </citation>
    <scope>NUCLEOTIDE SEQUENCE</scope>
    <source>
        <strain evidence="1">Expedition CK06-06</strain>
    </source>
</reference>
<dbReference type="AlphaFoldDB" id="X1B151"/>
<sequence length="32" mass="3867">KFDLENTLKLIKDSYKKSASEKDIENFVRIFF</sequence>
<gene>
    <name evidence="1" type="ORF">S01H4_07943</name>
</gene>
<dbReference type="EMBL" id="BART01002658">
    <property type="protein sequence ID" value="GAG65756.1"/>
    <property type="molecule type" value="Genomic_DNA"/>
</dbReference>
<protein>
    <submittedName>
        <fullName evidence="1">Uncharacterized protein</fullName>
    </submittedName>
</protein>
<proteinExistence type="predicted"/>
<accession>X1B151</accession>